<evidence type="ECO:0000259" key="3">
    <source>
        <dbReference type="Pfam" id="PF14343"/>
    </source>
</evidence>
<proteinExistence type="predicted"/>
<reference evidence="4 5" key="1">
    <citation type="submission" date="2018-10" db="EMBL/GenBank/DDBJ databases">
        <title>Phylogenomics of Brevibacillus.</title>
        <authorList>
            <person name="Dunlap C."/>
        </authorList>
    </citation>
    <scope>NUCLEOTIDE SEQUENCE [LARGE SCALE GENOMIC DNA]</scope>
    <source>
        <strain evidence="4 5">JCM 12215</strain>
    </source>
</reference>
<accession>A0A3M8CGV0</accession>
<dbReference type="InterPro" id="IPR025748">
    <property type="entry name" value="PrcB_C_dom"/>
</dbReference>
<evidence type="ECO:0000259" key="2">
    <source>
        <dbReference type="Pfam" id="PF07833"/>
    </source>
</evidence>
<keyword evidence="4" id="KW-0645">Protease</keyword>
<organism evidence="4 5">
    <name type="scientific">Brevibacillus invocatus</name>
    <dbReference type="NCBI Taxonomy" id="173959"/>
    <lineage>
        <taxon>Bacteria</taxon>
        <taxon>Bacillati</taxon>
        <taxon>Bacillota</taxon>
        <taxon>Bacilli</taxon>
        <taxon>Bacillales</taxon>
        <taxon>Paenibacillaceae</taxon>
        <taxon>Brevibacillus</taxon>
    </lineage>
</organism>
<dbReference type="Pfam" id="PF07833">
    <property type="entry name" value="Cu_amine_oxidN1"/>
    <property type="match status" value="1"/>
</dbReference>
<dbReference type="InterPro" id="IPR012854">
    <property type="entry name" value="Cu_amine_oxidase-like_N"/>
</dbReference>
<sequence>MKGKTVLAIVLGLQIGFSSMTLPAEATFQVNAPIPATLMVNGQLKNLTKEPILIQEKTYIVAQDAAKVLQATWNRNGNTGTLEIGESRLLTFLLDQEQVTVNGQKQENGEHAVLRDQEVYLPLRWVVEQAGHEISWNAQQKKIEIITVLKEGGLTLLEPDSLTAEEQKFVESVKMNQGIHQQGNLFVIARGESPNPGYGLKVTGTQWTWEQLIVSVKLTSPDPDKMYPQVITYPYVVAKAELPPYTTVVFVDADTNKVLFSKEQE</sequence>
<dbReference type="RefSeq" id="WP_122908677.1">
    <property type="nucleotide sequence ID" value="NZ_CBCSBE010000005.1"/>
</dbReference>
<dbReference type="GO" id="GO:0006508">
    <property type="term" value="P:proteolysis"/>
    <property type="evidence" value="ECO:0007669"/>
    <property type="project" value="UniProtKB-KW"/>
</dbReference>
<dbReference type="InterPro" id="IPR036582">
    <property type="entry name" value="Mao_N_sf"/>
</dbReference>
<evidence type="ECO:0000313" key="5">
    <source>
        <dbReference type="Proteomes" id="UP000282028"/>
    </source>
</evidence>
<dbReference type="Gene3D" id="3.30.457.10">
    <property type="entry name" value="Copper amine oxidase-like, N-terminal domain"/>
    <property type="match status" value="1"/>
</dbReference>
<dbReference type="OrthoDB" id="2081723at2"/>
<dbReference type="GO" id="GO:0008233">
    <property type="term" value="F:peptidase activity"/>
    <property type="evidence" value="ECO:0007669"/>
    <property type="project" value="UniProtKB-KW"/>
</dbReference>
<dbReference type="Proteomes" id="UP000282028">
    <property type="component" value="Unassembled WGS sequence"/>
</dbReference>
<evidence type="ECO:0000256" key="1">
    <source>
        <dbReference type="SAM" id="SignalP"/>
    </source>
</evidence>
<dbReference type="Pfam" id="PF14343">
    <property type="entry name" value="PrcB_C"/>
    <property type="match status" value="1"/>
</dbReference>
<name>A0A3M8CGV0_9BACL</name>
<dbReference type="EMBL" id="RHHR01000013">
    <property type="protein sequence ID" value="RNB74859.1"/>
    <property type="molecule type" value="Genomic_DNA"/>
</dbReference>
<feature type="chain" id="PRO_5018261851" evidence="1">
    <location>
        <begin position="27"/>
        <end position="265"/>
    </location>
</feature>
<keyword evidence="5" id="KW-1185">Reference proteome</keyword>
<feature type="domain" description="Copper amine oxidase-like N-terminal" evidence="2">
    <location>
        <begin position="40"/>
        <end position="145"/>
    </location>
</feature>
<evidence type="ECO:0000313" key="4">
    <source>
        <dbReference type="EMBL" id="RNB74859.1"/>
    </source>
</evidence>
<feature type="domain" description="PrcB C-terminal" evidence="3">
    <location>
        <begin position="187"/>
        <end position="239"/>
    </location>
</feature>
<dbReference type="AlphaFoldDB" id="A0A3M8CGV0"/>
<feature type="signal peptide" evidence="1">
    <location>
        <begin position="1"/>
        <end position="26"/>
    </location>
</feature>
<gene>
    <name evidence="4" type="ORF">EDM52_09045</name>
</gene>
<comment type="caution">
    <text evidence="4">The sequence shown here is derived from an EMBL/GenBank/DDBJ whole genome shotgun (WGS) entry which is preliminary data.</text>
</comment>
<keyword evidence="1" id="KW-0732">Signal</keyword>
<keyword evidence="4" id="KW-0378">Hydrolase</keyword>
<dbReference type="SUPFAM" id="SSF55383">
    <property type="entry name" value="Copper amine oxidase, domain N"/>
    <property type="match status" value="1"/>
</dbReference>
<protein>
    <submittedName>
        <fullName evidence="4">Protease complex subunit PrcB family protein</fullName>
    </submittedName>
</protein>